<evidence type="ECO:0000313" key="4">
    <source>
        <dbReference type="Proteomes" id="UP001218188"/>
    </source>
</evidence>
<protein>
    <submittedName>
        <fullName evidence="3">Uncharacterized protein</fullName>
    </submittedName>
</protein>
<dbReference type="PANTHER" id="PTHR35043:SF7">
    <property type="entry name" value="TRANSCRIPTION FACTOR DOMAIN-CONTAINING PROTEIN"/>
    <property type="match status" value="1"/>
</dbReference>
<keyword evidence="1" id="KW-1133">Transmembrane helix</keyword>
<feature type="transmembrane region" description="Helical" evidence="1">
    <location>
        <begin position="342"/>
        <end position="364"/>
    </location>
</feature>
<evidence type="ECO:0000256" key="1">
    <source>
        <dbReference type="SAM" id="Phobius"/>
    </source>
</evidence>
<feature type="signal peptide" evidence="2">
    <location>
        <begin position="1"/>
        <end position="17"/>
    </location>
</feature>
<accession>A0AAD6TDC5</accession>
<proteinExistence type="predicted"/>
<keyword evidence="1" id="KW-0812">Transmembrane</keyword>
<organism evidence="3 4">
    <name type="scientific">Mycena alexandri</name>
    <dbReference type="NCBI Taxonomy" id="1745969"/>
    <lineage>
        <taxon>Eukaryota</taxon>
        <taxon>Fungi</taxon>
        <taxon>Dikarya</taxon>
        <taxon>Basidiomycota</taxon>
        <taxon>Agaricomycotina</taxon>
        <taxon>Agaricomycetes</taxon>
        <taxon>Agaricomycetidae</taxon>
        <taxon>Agaricales</taxon>
        <taxon>Marasmiineae</taxon>
        <taxon>Mycenaceae</taxon>
        <taxon>Mycena</taxon>
    </lineage>
</organism>
<comment type="caution">
    <text evidence="3">The sequence shown here is derived from an EMBL/GenBank/DDBJ whole genome shotgun (WGS) entry which is preliminary data.</text>
</comment>
<dbReference type="EMBL" id="JARJCM010000013">
    <property type="protein sequence ID" value="KAJ7042258.1"/>
    <property type="molecule type" value="Genomic_DNA"/>
</dbReference>
<feature type="chain" id="PRO_5042042428" evidence="2">
    <location>
        <begin position="18"/>
        <end position="389"/>
    </location>
</feature>
<sequence>MFFLFLLVHLLSKKSTAAQILDPRASVDSCDDINNCRKRFDIIWGCLTTIFACTWVSLHPNVPPPDQSRLTLLWRKLRMMLVAVIAPELIVGFAARQFFISRSFSKEFGVPISHGFFFSMGGFVSHGGHPITTTKHVREPDSKYLSDIKKVKVSTIMDKSKGDALSKGVALAQGLWFTTQCLARWHQHLPITELEVATLAFAVVNIFIWSLWWKKPLEVEEPIPVGPADGEEVQPMASHLALWNKFFGVMVGGYGKDYDPILSTSVPTFWSSDYRGQGSLQRKAILIECLVGTIFGAIHCAAWNTLFPSADEMWMWRVCSLSVAAVPVIFGSPFHRKPDADLVTTIAWLGAPIYIISRLFLIILPFTTLRALPPGAFADVNWSVYIPHL</sequence>
<keyword evidence="2" id="KW-0732">Signal</keyword>
<gene>
    <name evidence="3" type="ORF">C8F04DRAFT_994027</name>
</gene>
<dbReference type="AlphaFoldDB" id="A0AAD6TDC5"/>
<evidence type="ECO:0000313" key="3">
    <source>
        <dbReference type="EMBL" id="KAJ7042258.1"/>
    </source>
</evidence>
<feature type="transmembrane region" description="Helical" evidence="1">
    <location>
        <begin position="285"/>
        <end position="307"/>
    </location>
</feature>
<evidence type="ECO:0000256" key="2">
    <source>
        <dbReference type="SAM" id="SignalP"/>
    </source>
</evidence>
<keyword evidence="4" id="KW-1185">Reference proteome</keyword>
<reference evidence="3" key="1">
    <citation type="submission" date="2023-03" db="EMBL/GenBank/DDBJ databases">
        <title>Massive genome expansion in bonnet fungi (Mycena s.s.) driven by repeated elements and novel gene families across ecological guilds.</title>
        <authorList>
            <consortium name="Lawrence Berkeley National Laboratory"/>
            <person name="Harder C.B."/>
            <person name="Miyauchi S."/>
            <person name="Viragh M."/>
            <person name="Kuo A."/>
            <person name="Thoen E."/>
            <person name="Andreopoulos B."/>
            <person name="Lu D."/>
            <person name="Skrede I."/>
            <person name="Drula E."/>
            <person name="Henrissat B."/>
            <person name="Morin E."/>
            <person name="Kohler A."/>
            <person name="Barry K."/>
            <person name="LaButti K."/>
            <person name="Morin E."/>
            <person name="Salamov A."/>
            <person name="Lipzen A."/>
            <person name="Mereny Z."/>
            <person name="Hegedus B."/>
            <person name="Baldrian P."/>
            <person name="Stursova M."/>
            <person name="Weitz H."/>
            <person name="Taylor A."/>
            <person name="Grigoriev I.V."/>
            <person name="Nagy L.G."/>
            <person name="Martin F."/>
            <person name="Kauserud H."/>
        </authorList>
    </citation>
    <scope>NUCLEOTIDE SEQUENCE</scope>
    <source>
        <strain evidence="3">CBHHK200</strain>
    </source>
</reference>
<name>A0AAD6TDC5_9AGAR</name>
<feature type="transmembrane region" description="Helical" evidence="1">
    <location>
        <begin position="196"/>
        <end position="213"/>
    </location>
</feature>
<dbReference type="Proteomes" id="UP001218188">
    <property type="component" value="Unassembled WGS sequence"/>
</dbReference>
<feature type="transmembrane region" description="Helical" evidence="1">
    <location>
        <begin position="313"/>
        <end position="330"/>
    </location>
</feature>
<dbReference type="PANTHER" id="PTHR35043">
    <property type="entry name" value="TRANSCRIPTION FACTOR DOMAIN-CONTAINING PROTEIN"/>
    <property type="match status" value="1"/>
</dbReference>
<keyword evidence="1" id="KW-0472">Membrane</keyword>